<organism evidence="1 2">
    <name type="scientific">Lachnospira hominis</name>
    <name type="common">ex Liu et al. 2021</name>
    <dbReference type="NCBI Taxonomy" id="2763051"/>
    <lineage>
        <taxon>Bacteria</taxon>
        <taxon>Bacillati</taxon>
        <taxon>Bacillota</taxon>
        <taxon>Clostridia</taxon>
        <taxon>Lachnospirales</taxon>
        <taxon>Lachnospiraceae</taxon>
        <taxon>Lachnospira</taxon>
    </lineage>
</organism>
<evidence type="ECO:0000313" key="2">
    <source>
        <dbReference type="Proteomes" id="UP000628463"/>
    </source>
</evidence>
<dbReference type="EMBL" id="JACOPD010000005">
    <property type="protein sequence ID" value="MBC5680799.1"/>
    <property type="molecule type" value="Genomic_DNA"/>
</dbReference>
<reference evidence="1 2" key="1">
    <citation type="submission" date="2020-08" db="EMBL/GenBank/DDBJ databases">
        <title>Genome public.</title>
        <authorList>
            <person name="Liu C."/>
            <person name="Sun Q."/>
        </authorList>
    </citation>
    <scope>NUCLEOTIDE SEQUENCE [LARGE SCALE GENOMIC DNA]</scope>
    <source>
        <strain evidence="1 2">NSJ-43</strain>
    </source>
</reference>
<evidence type="ECO:0000313" key="1">
    <source>
        <dbReference type="EMBL" id="MBC5680799.1"/>
    </source>
</evidence>
<name>A0ABR7G041_9FIRM</name>
<keyword evidence="2" id="KW-1185">Reference proteome</keyword>
<accession>A0ABR7G041</accession>
<proteinExistence type="predicted"/>
<protein>
    <submittedName>
        <fullName evidence="1">Uncharacterized protein</fullName>
    </submittedName>
</protein>
<gene>
    <name evidence="1" type="ORF">H8S01_07490</name>
</gene>
<comment type="caution">
    <text evidence="1">The sequence shown here is derived from an EMBL/GenBank/DDBJ whole genome shotgun (WGS) entry which is preliminary data.</text>
</comment>
<sequence>MKDFNIEDFINDYNEAQMVVIGIGSQLTSDKYGEISAMNEIITFFNNYLDKKNYFIITTNKENIFENTEVNPKRVCAPFADNEENGQKQWDLYNKWLSATLNKELLIIELGEDFNHPNVFRWPFEKIVFINQKSKMYRINDEFYQLPENIGERACGINKNAKDFVEELRDMLLK</sequence>
<dbReference type="Proteomes" id="UP000628463">
    <property type="component" value="Unassembled WGS sequence"/>
</dbReference>
<dbReference type="RefSeq" id="WP_186836774.1">
    <property type="nucleotide sequence ID" value="NZ_JACOPD010000005.1"/>
</dbReference>